<evidence type="ECO:0000256" key="1">
    <source>
        <dbReference type="SAM" id="Phobius"/>
    </source>
</evidence>
<protein>
    <submittedName>
        <fullName evidence="2">Uncharacterized protein</fullName>
    </submittedName>
</protein>
<sequence length="157" mass="16374">MEPQKQAPNTPNLGQIPNHPLVKKFQEFSVKNFAISGIGVVVVILLGLGTGWVLSGRGGSGGASTLPGVKTGASEAGMADEKNFKDSAEGTLLEGGISGEGTHHLERSGGVSQNVYLTSTVINLQDFVGKKVQVWGETTSGRKAGWLMDVGKVKVIE</sequence>
<keyword evidence="1" id="KW-1133">Transmembrane helix</keyword>
<evidence type="ECO:0000313" key="2">
    <source>
        <dbReference type="EMBL" id="KKR63021.1"/>
    </source>
</evidence>
<gene>
    <name evidence="2" type="ORF">UU03_C0016G0006</name>
</gene>
<reference evidence="2 3" key="1">
    <citation type="journal article" date="2015" name="Nature">
        <title>rRNA introns, odd ribosomes, and small enigmatic genomes across a large radiation of phyla.</title>
        <authorList>
            <person name="Brown C.T."/>
            <person name="Hug L.A."/>
            <person name="Thomas B.C."/>
            <person name="Sharon I."/>
            <person name="Castelle C.J."/>
            <person name="Singh A."/>
            <person name="Wilkins M.J."/>
            <person name="Williams K.H."/>
            <person name="Banfield J.F."/>
        </authorList>
    </citation>
    <scope>NUCLEOTIDE SEQUENCE [LARGE SCALE GENOMIC DNA]</scope>
</reference>
<name>A0A0G0SKX2_9BACT</name>
<dbReference type="Proteomes" id="UP000034613">
    <property type="component" value="Unassembled WGS sequence"/>
</dbReference>
<comment type="caution">
    <text evidence="2">The sequence shown here is derived from an EMBL/GenBank/DDBJ whole genome shotgun (WGS) entry which is preliminary data.</text>
</comment>
<keyword evidence="1" id="KW-0812">Transmembrane</keyword>
<proteinExistence type="predicted"/>
<feature type="transmembrane region" description="Helical" evidence="1">
    <location>
        <begin position="33"/>
        <end position="54"/>
    </location>
</feature>
<organism evidence="2 3">
    <name type="scientific">Candidatus Woesebacteria bacterium GW2011_GWA1_40_45</name>
    <dbReference type="NCBI Taxonomy" id="1618554"/>
    <lineage>
        <taxon>Bacteria</taxon>
        <taxon>Candidatus Woeseibacteriota</taxon>
    </lineage>
</organism>
<accession>A0A0G0SKX2</accession>
<dbReference type="EMBL" id="LBZB01000016">
    <property type="protein sequence ID" value="KKR63021.1"/>
    <property type="molecule type" value="Genomic_DNA"/>
</dbReference>
<dbReference type="AlphaFoldDB" id="A0A0G0SKX2"/>
<evidence type="ECO:0000313" key="3">
    <source>
        <dbReference type="Proteomes" id="UP000034613"/>
    </source>
</evidence>
<keyword evidence="1" id="KW-0472">Membrane</keyword>